<keyword evidence="3" id="KW-0863">Zinc-finger</keyword>
<dbReference type="PROSITE" id="PS51805">
    <property type="entry name" value="EPHD"/>
    <property type="match status" value="1"/>
</dbReference>
<evidence type="ECO:0000259" key="7">
    <source>
        <dbReference type="PROSITE" id="PS51805"/>
    </source>
</evidence>
<dbReference type="SUPFAM" id="SSF47769">
    <property type="entry name" value="SAM/Pointed domain"/>
    <property type="match status" value="1"/>
</dbReference>
<feature type="region of interest" description="Disordered" evidence="5">
    <location>
        <begin position="865"/>
        <end position="961"/>
    </location>
</feature>
<dbReference type="InterPro" id="IPR034732">
    <property type="entry name" value="EPHD"/>
</dbReference>
<dbReference type="Proteomes" id="UP000507470">
    <property type="component" value="Unassembled WGS sequence"/>
</dbReference>
<evidence type="ECO:0008006" key="10">
    <source>
        <dbReference type="Google" id="ProtNLM"/>
    </source>
</evidence>
<feature type="compositionally biased region" description="Polar residues" evidence="5">
    <location>
        <begin position="251"/>
        <end position="274"/>
    </location>
</feature>
<accession>A0A6J8ATQ2</accession>
<feature type="region of interest" description="Disordered" evidence="5">
    <location>
        <begin position="347"/>
        <end position="376"/>
    </location>
</feature>
<dbReference type="Pfam" id="PF13771">
    <property type="entry name" value="zf-HC5HC2H"/>
    <property type="match status" value="1"/>
</dbReference>
<organism evidence="8 9">
    <name type="scientific">Mytilus coruscus</name>
    <name type="common">Sea mussel</name>
    <dbReference type="NCBI Taxonomy" id="42192"/>
    <lineage>
        <taxon>Eukaryota</taxon>
        <taxon>Metazoa</taxon>
        <taxon>Spiralia</taxon>
        <taxon>Lophotrochozoa</taxon>
        <taxon>Mollusca</taxon>
        <taxon>Bivalvia</taxon>
        <taxon>Autobranchia</taxon>
        <taxon>Pteriomorphia</taxon>
        <taxon>Mytilida</taxon>
        <taxon>Mytiloidea</taxon>
        <taxon>Mytilidae</taxon>
        <taxon>Mytilinae</taxon>
        <taxon>Mytilus</taxon>
    </lineage>
</organism>
<dbReference type="CDD" id="cd15668">
    <property type="entry name" value="ePHD_RAI1_like"/>
    <property type="match status" value="1"/>
</dbReference>
<evidence type="ECO:0000256" key="4">
    <source>
        <dbReference type="ARBA" id="ARBA00022833"/>
    </source>
</evidence>
<dbReference type="InterPro" id="IPR001660">
    <property type="entry name" value="SAM"/>
</dbReference>
<dbReference type="PROSITE" id="PS50105">
    <property type="entry name" value="SAM_DOMAIN"/>
    <property type="match status" value="1"/>
</dbReference>
<dbReference type="GO" id="GO:0005634">
    <property type="term" value="C:nucleus"/>
    <property type="evidence" value="ECO:0007669"/>
    <property type="project" value="TreeGrafter"/>
</dbReference>
<evidence type="ECO:0000313" key="9">
    <source>
        <dbReference type="Proteomes" id="UP000507470"/>
    </source>
</evidence>
<keyword evidence="1" id="KW-0597">Phosphoprotein</keyword>
<feature type="compositionally biased region" description="Basic and acidic residues" evidence="5">
    <location>
        <begin position="1019"/>
        <end position="1031"/>
    </location>
</feature>
<evidence type="ECO:0000256" key="3">
    <source>
        <dbReference type="ARBA" id="ARBA00022771"/>
    </source>
</evidence>
<reference evidence="8 9" key="1">
    <citation type="submission" date="2020-06" db="EMBL/GenBank/DDBJ databases">
        <authorList>
            <person name="Li R."/>
            <person name="Bekaert M."/>
        </authorList>
    </citation>
    <scope>NUCLEOTIDE SEQUENCE [LARGE SCALE GENOMIC DNA]</scope>
    <source>
        <strain evidence="9">wild</strain>
    </source>
</reference>
<evidence type="ECO:0000313" key="8">
    <source>
        <dbReference type="EMBL" id="CAC5373214.1"/>
    </source>
</evidence>
<keyword evidence="4" id="KW-0862">Zinc</keyword>
<feature type="domain" description="PHD-type" evidence="7">
    <location>
        <begin position="1307"/>
        <end position="1413"/>
    </location>
</feature>
<dbReference type="InterPro" id="IPR052440">
    <property type="entry name" value="Trans_Reg/Chrom_Remod"/>
</dbReference>
<dbReference type="Pfam" id="PF00536">
    <property type="entry name" value="SAM_1"/>
    <property type="match status" value="1"/>
</dbReference>
<feature type="region of interest" description="Disordered" evidence="5">
    <location>
        <begin position="415"/>
        <end position="435"/>
    </location>
</feature>
<dbReference type="InterPro" id="IPR013083">
    <property type="entry name" value="Znf_RING/FYVE/PHD"/>
</dbReference>
<keyword evidence="9" id="KW-1185">Reference proteome</keyword>
<dbReference type="EMBL" id="CACVKT020001887">
    <property type="protein sequence ID" value="CAC5373214.1"/>
    <property type="molecule type" value="Genomic_DNA"/>
</dbReference>
<dbReference type="Gene3D" id="3.30.40.10">
    <property type="entry name" value="Zinc/RING finger domain, C3HC4 (zinc finger)"/>
    <property type="match status" value="1"/>
</dbReference>
<feature type="region of interest" description="Disordered" evidence="5">
    <location>
        <begin position="1291"/>
        <end position="1328"/>
    </location>
</feature>
<protein>
    <recommendedName>
        <fullName evidence="10">PHD-type domain-containing protein</fullName>
    </recommendedName>
</protein>
<gene>
    <name evidence="8" type="ORF">MCOR_11049</name>
</gene>
<name>A0A6J8ATQ2_MYTCO</name>
<evidence type="ECO:0000256" key="5">
    <source>
        <dbReference type="SAM" id="MobiDB-lite"/>
    </source>
</evidence>
<feature type="region of interest" description="Disordered" evidence="5">
    <location>
        <begin position="251"/>
        <end position="330"/>
    </location>
</feature>
<keyword evidence="2" id="KW-0479">Metal-binding</keyword>
<dbReference type="PANTHER" id="PTHR14955:SF4">
    <property type="entry name" value="PHD-TYPE DOMAIN-CONTAINING PROTEIN"/>
    <property type="match status" value="1"/>
</dbReference>
<feature type="compositionally biased region" description="Polar residues" evidence="5">
    <location>
        <begin position="419"/>
        <end position="435"/>
    </location>
</feature>
<dbReference type="SMART" id="SM00249">
    <property type="entry name" value="PHD"/>
    <property type="match status" value="1"/>
</dbReference>
<dbReference type="Gene3D" id="1.10.150.50">
    <property type="entry name" value="Transcription Factor, Ets-1"/>
    <property type="match status" value="1"/>
</dbReference>
<feature type="domain" description="SAM" evidence="6">
    <location>
        <begin position="5"/>
        <end position="45"/>
    </location>
</feature>
<dbReference type="InterPro" id="IPR001965">
    <property type="entry name" value="Znf_PHD"/>
</dbReference>
<feature type="compositionally biased region" description="Polar residues" evidence="5">
    <location>
        <begin position="359"/>
        <end position="376"/>
    </location>
</feature>
<feature type="region of interest" description="Disordered" evidence="5">
    <location>
        <begin position="1014"/>
        <end position="1034"/>
    </location>
</feature>
<dbReference type="GO" id="GO:0006357">
    <property type="term" value="P:regulation of transcription by RNA polymerase II"/>
    <property type="evidence" value="ECO:0007669"/>
    <property type="project" value="TreeGrafter"/>
</dbReference>
<proteinExistence type="predicted"/>
<feature type="compositionally biased region" description="Basic residues" evidence="5">
    <location>
        <begin position="879"/>
        <end position="894"/>
    </location>
</feature>
<dbReference type="PANTHER" id="PTHR14955">
    <property type="entry name" value="RETINOIC ACID INDUCED 1/TRANSCRIPTION FACTOR 20"/>
    <property type="match status" value="1"/>
</dbReference>
<dbReference type="InterPro" id="IPR013761">
    <property type="entry name" value="SAM/pointed_sf"/>
</dbReference>
<evidence type="ECO:0000256" key="2">
    <source>
        <dbReference type="ARBA" id="ARBA00022723"/>
    </source>
</evidence>
<feature type="compositionally biased region" description="Low complexity" evidence="5">
    <location>
        <begin position="285"/>
        <end position="299"/>
    </location>
</feature>
<evidence type="ECO:0000256" key="1">
    <source>
        <dbReference type="ARBA" id="ARBA00022553"/>
    </source>
</evidence>
<dbReference type="OrthoDB" id="10029243at2759"/>
<sequence length="1427" mass="159613">MPGPVERWLETFMCKQYADTFEAYGFKTLQSVCQLQHPQLQAMGVAQEHVDKILESVHVLRQSMFGGMNHYKDEGYGSQSNVRMQHAGYIQAPQAHNVSGMNPNYNMPQVGYNNNNNQGNIMASHRGHMMDSIYQQQQPQPQQYPPSPYQNQGPYHMGQYNQQNSTYGPMMNYNNNQNRTQVRQPTTATSHVHSRHQNPQEVANNILQMAASYQPSQTVQVPLSKHRQAPYHVPVSAHYNMPNHVNNTEQMNRQFNYPNPSQHNTHAARTSPVSPGSMYMHSPASQHSSQSLPNSSPRSIHSPSGCGNIRSPVPSPAGSMRSPCHMQSPVNTPINQQLHVTTGQQMVQSPPQHQMGFSPKNNPLSPQGIQSPHYKQQNQKNYLNENVAATNFTANNPLQSLQKLCMLPDRQVVDPKSIVNDSSPSPNQTQKNVSSDVDWNTTTISETASVNNCTDGKNCDEIDNNSGIQTNLCTSSENSCSVQKTAINTVVDSYADDAVKKSAENTIKTDVDFEHQKLKYLGQPCNTESGLDKQPPLECVQGTNCEFSERVQITKCKPFENVLETHKKSETTGNSINNLQASIETKEVSDTSLVSEQIDGIPESTDHIDCVPKSSDTLLNSELTDNLHNELKIQENSVCENESNRLEQTVEKSHDSEQKSCDNKDSIERLQDNQVLRLESESVENICDKSIVNGCDNTHCDDQSKPDISSDCRKDEVKSMVNGIDDSEDNSSDVDMNKADLFIKSEPNIEILEMDSDSLLNHKTEQRHKNEEKADNKRILREIPPRVASASPFYVDDSDSGDEGILMVRKDVKYTYSRYSKIHRDINSHVSVSDNDTFDISDEESLDRNSLDSDMSKGFDCDLIQSLPKTVNGPGSNPGHRKKNTVSKPFKNRCSRNVISDTPGQGSKDKSENQKGNGRSKRRRTATSKYGDEMYLGDDFALDSEEETKIERKSKRKRKISGDTTCIKAKVKSEDVNLDSDDVGENDKKCKKKEKIETKFNCNIKSEEIILDSDEEEETGKIDQSKQKFSVDQKLPNKSKIEHDILVSDEELEVEKTAKRKSKISDDLKSKVQIKEENEDSQMDSLDSKEICIDIIDSSDNLGDGSDIITFKPITKLSSSFLPVASTSKSQCENKPLVQKGKPRTKSKLKVSKAGKSKSRGKLLDDSVKNMKLKKTMNLMKQKGKKKPEVPVKEIGPILRIKDSQTPKERCLVVNQQIEENSDKTAKNKRSTVRVSTVQVSKLPSEKSVHVPASLAGENTSWVCALCKKHSSYKFLGDLFGPYYTEGNLPEDEGSSSMDKKGKQKRQSVSVDSKSNSKGRRKSKDSTKPNEIWVHEDCAAWADGVLLIGAKMYGLQEATDIASSTVCTYCKETGAMVGCLHKGCSQKFHYYCGIESGCYLDEENYSLLCPKHRDKRLKSAEAKSFKT</sequence>
<evidence type="ECO:0000259" key="6">
    <source>
        <dbReference type="PROSITE" id="PS50105"/>
    </source>
</evidence>
<feature type="compositionally biased region" description="Polar residues" evidence="5">
    <location>
        <begin position="895"/>
        <end position="905"/>
    </location>
</feature>
<dbReference type="GO" id="GO:0008270">
    <property type="term" value="F:zinc ion binding"/>
    <property type="evidence" value="ECO:0007669"/>
    <property type="project" value="UniProtKB-KW"/>
</dbReference>